<dbReference type="SUPFAM" id="SSF46934">
    <property type="entry name" value="UBA-like"/>
    <property type="match status" value="1"/>
</dbReference>
<comment type="caution">
    <text evidence="6">The sequence shown here is derived from an EMBL/GenBank/DDBJ whole genome shotgun (WGS) entry which is preliminary data.</text>
</comment>
<dbReference type="PANTHER" id="PTHR12917:SF1">
    <property type="entry name" value="AT13091P"/>
    <property type="match status" value="1"/>
</dbReference>
<feature type="non-terminal residue" evidence="6">
    <location>
        <position position="1"/>
    </location>
</feature>
<sequence>SEVMQITITDGGRFANVNLSDDCPVENLVAMAIMDLEKDHDSSAVSLLKDNVDVLGRGRTKTLVECGLADGDLLLYRHKNAARSSAVAPGAAAAAAAYSAPASSAPSSSAPSFSADDPLAAQKKRMFELLGQANQTIKKQKLLQEFQTPEQFDEEQCQTLFKDMAKPRMKSVIFNNCPALHDQYVKNPSDYAGFKREFMAWLAEKKRKEAAMKDPNSAEGQALVLERIRLKNCDRMYEEAMDTMPEVFMPIHMLYMKIVVNGVPTYAFIDSGAQISIMSLSFVKKADLEHKMDTRYRGIVSGIGGADRMAGTIYSCEFEIGNAKFDAKVNVMNDKMDVLIGLDFMRRHKCCIDLARNRLSFTEHTYAEFLSDAEVNAFNANREGAHHSFKIDEGTLSELVGMGFNKADAEKALTDCVNDKKDAIHALYRLQAKLDEDVAAAEQAANVDSNKMEE</sequence>
<evidence type="ECO:0000259" key="5">
    <source>
        <dbReference type="PROSITE" id="PS50030"/>
    </source>
</evidence>
<keyword evidence="3" id="KW-0064">Aspartyl protease</keyword>
<reference evidence="6" key="1">
    <citation type="submission" date="2023-10" db="EMBL/GenBank/DDBJ databases">
        <title>Genome assembly of Pristionchus species.</title>
        <authorList>
            <person name="Yoshida K."/>
            <person name="Sommer R.J."/>
        </authorList>
    </citation>
    <scope>NUCLEOTIDE SEQUENCE</scope>
    <source>
        <strain evidence="6">RS0144</strain>
    </source>
</reference>
<dbReference type="GO" id="GO:0006508">
    <property type="term" value="P:proteolysis"/>
    <property type="evidence" value="ECO:0007669"/>
    <property type="project" value="UniProtKB-KW"/>
</dbReference>
<dbReference type="InterPro" id="IPR009060">
    <property type="entry name" value="UBA-like_sf"/>
</dbReference>
<dbReference type="PANTHER" id="PTHR12917">
    <property type="entry name" value="ASPARTYL PROTEASE DDI-RELATED"/>
    <property type="match status" value="1"/>
</dbReference>
<name>A0AAV5UJ17_9BILA</name>
<evidence type="ECO:0000313" key="6">
    <source>
        <dbReference type="EMBL" id="GMT06693.1"/>
    </source>
</evidence>
<comment type="similarity">
    <text evidence="1">Belongs to the DDI1 family.</text>
</comment>
<dbReference type="Proteomes" id="UP001432027">
    <property type="component" value="Unassembled WGS sequence"/>
</dbReference>
<dbReference type="AlphaFoldDB" id="A0AAV5UJ17"/>
<evidence type="ECO:0000256" key="3">
    <source>
        <dbReference type="ARBA" id="ARBA00022750"/>
    </source>
</evidence>
<dbReference type="EMBL" id="BTSX01000006">
    <property type="protein sequence ID" value="GMT06693.1"/>
    <property type="molecule type" value="Genomic_DNA"/>
</dbReference>
<dbReference type="InterPro" id="IPR015940">
    <property type="entry name" value="UBA"/>
</dbReference>
<evidence type="ECO:0000313" key="7">
    <source>
        <dbReference type="Proteomes" id="UP001432027"/>
    </source>
</evidence>
<dbReference type="Pfam" id="PF09668">
    <property type="entry name" value="Asp_protease"/>
    <property type="match status" value="1"/>
</dbReference>
<accession>A0AAV5UJ17</accession>
<keyword evidence="2" id="KW-0645">Protease</keyword>
<evidence type="ECO:0000256" key="4">
    <source>
        <dbReference type="ARBA" id="ARBA00022801"/>
    </source>
</evidence>
<keyword evidence="4" id="KW-0378">Hydrolase</keyword>
<gene>
    <name evidence="6" type="ORF">PENTCL1PPCAC_28867</name>
</gene>
<evidence type="ECO:0000256" key="2">
    <source>
        <dbReference type="ARBA" id="ARBA00022670"/>
    </source>
</evidence>
<protein>
    <recommendedName>
        <fullName evidence="5">UBA domain-containing protein</fullName>
    </recommendedName>
</protein>
<dbReference type="InterPro" id="IPR019103">
    <property type="entry name" value="Peptidase_aspartic_DDI1-type"/>
</dbReference>
<evidence type="ECO:0000256" key="1">
    <source>
        <dbReference type="ARBA" id="ARBA00009136"/>
    </source>
</evidence>
<dbReference type="Gene3D" id="2.40.70.10">
    <property type="entry name" value="Acid Proteases"/>
    <property type="match status" value="1"/>
</dbReference>
<dbReference type="SUPFAM" id="SSF50630">
    <property type="entry name" value="Acid proteases"/>
    <property type="match status" value="1"/>
</dbReference>
<dbReference type="InterPro" id="IPR021109">
    <property type="entry name" value="Peptidase_aspartic_dom_sf"/>
</dbReference>
<feature type="domain" description="UBA" evidence="5">
    <location>
        <begin position="390"/>
        <end position="430"/>
    </location>
</feature>
<dbReference type="Gene3D" id="1.10.8.10">
    <property type="entry name" value="DNA helicase RuvA subunit, C-terminal domain"/>
    <property type="match status" value="1"/>
</dbReference>
<dbReference type="Gene3D" id="3.10.20.90">
    <property type="entry name" value="Phosphatidylinositol 3-kinase Catalytic Subunit, Chain A, domain 1"/>
    <property type="match status" value="1"/>
</dbReference>
<dbReference type="GO" id="GO:0004190">
    <property type="term" value="F:aspartic-type endopeptidase activity"/>
    <property type="evidence" value="ECO:0007669"/>
    <property type="project" value="UniProtKB-KW"/>
</dbReference>
<dbReference type="PROSITE" id="PS50030">
    <property type="entry name" value="UBA"/>
    <property type="match status" value="1"/>
</dbReference>
<keyword evidence="7" id="KW-1185">Reference proteome</keyword>
<proteinExistence type="inferred from homology"/>
<organism evidence="6 7">
    <name type="scientific">Pristionchus entomophagus</name>
    <dbReference type="NCBI Taxonomy" id="358040"/>
    <lineage>
        <taxon>Eukaryota</taxon>
        <taxon>Metazoa</taxon>
        <taxon>Ecdysozoa</taxon>
        <taxon>Nematoda</taxon>
        <taxon>Chromadorea</taxon>
        <taxon>Rhabditida</taxon>
        <taxon>Rhabditina</taxon>
        <taxon>Diplogasteromorpha</taxon>
        <taxon>Diplogasteroidea</taxon>
        <taxon>Neodiplogasteridae</taxon>
        <taxon>Pristionchus</taxon>
    </lineage>
</organism>